<name>A0A7Z7IBB1_9BURK</name>
<dbReference type="Pfam" id="PF13230">
    <property type="entry name" value="GATase_4"/>
    <property type="match status" value="1"/>
</dbReference>
<evidence type="ECO:0000259" key="2">
    <source>
        <dbReference type="PROSITE" id="PS51278"/>
    </source>
</evidence>
<evidence type="ECO:0000313" key="3">
    <source>
        <dbReference type="EMBL" id="SOE82699.1"/>
    </source>
</evidence>
<dbReference type="Proteomes" id="UP000219522">
    <property type="component" value="Unassembled WGS sequence"/>
</dbReference>
<comment type="caution">
    <text evidence="3">The sequence shown here is derived from an EMBL/GenBank/DDBJ whole genome shotgun (WGS) entry which is preliminary data.</text>
</comment>
<dbReference type="InterPro" id="IPR026869">
    <property type="entry name" value="EgtC-like"/>
</dbReference>
<sequence>MRRVIEAALKQHRSDIGKNRRGKSATMPVGSRMIDIFGRWLGDMLVRQHCNNSLQHPACSPSNMCQLLGMNCAEPTDVTFSFTGFAARGGVTDHHADGWGIAFFEDKACRLFIDHQSSASSPLAEMVKRYPIKSKNTIAHIRKATQGHILLENCHPFLRELWGRHWIFAHNGDLKGHAPQLAGVYQPVGTTDSELAFCALLQGLREAFPGSQPPLDELFDALATLTREITQYGVFNFLMSNGQALFSHCSTHLYYLVRSWPFSTAHLIDADMSIDFAKYTTPEDRVAVIATSPLTDNEVWTRFAPGDLAMFQKGALQKTVNIPVPEDVAKKAAEPLCKVCVESALKIETSAAVETALGIE</sequence>
<keyword evidence="3" id="KW-0808">Transferase</keyword>
<keyword evidence="4" id="KW-1185">Reference proteome</keyword>
<dbReference type="AlphaFoldDB" id="A0A7Z7IBB1"/>
<dbReference type="SUPFAM" id="SSF56235">
    <property type="entry name" value="N-terminal nucleophile aminohydrolases (Ntn hydrolases)"/>
    <property type="match status" value="1"/>
</dbReference>
<feature type="domain" description="Glutamine amidotransferase type-2" evidence="2">
    <location>
        <begin position="65"/>
        <end position="314"/>
    </location>
</feature>
<dbReference type="CDD" id="cd01908">
    <property type="entry name" value="YafJ"/>
    <property type="match status" value="1"/>
</dbReference>
<organism evidence="3 4">
    <name type="scientific">Caballeronia arationis</name>
    <dbReference type="NCBI Taxonomy" id="1777142"/>
    <lineage>
        <taxon>Bacteria</taxon>
        <taxon>Pseudomonadati</taxon>
        <taxon>Pseudomonadota</taxon>
        <taxon>Betaproteobacteria</taxon>
        <taxon>Burkholderiales</taxon>
        <taxon>Burkholderiaceae</taxon>
        <taxon>Caballeronia</taxon>
    </lineage>
</organism>
<gene>
    <name evidence="3" type="ORF">SAMN05446927_6042</name>
</gene>
<dbReference type="PANTHER" id="PTHR42824">
    <property type="entry name" value="GLUTAMINE AMIDOTRANSFERASE"/>
    <property type="match status" value="1"/>
</dbReference>
<dbReference type="GO" id="GO:0016740">
    <property type="term" value="F:transferase activity"/>
    <property type="evidence" value="ECO:0007669"/>
    <property type="project" value="UniProtKB-KW"/>
</dbReference>
<dbReference type="Gene3D" id="3.60.20.10">
    <property type="entry name" value="Glutamine Phosphoribosylpyrophosphate, subunit 1, domain 1"/>
    <property type="match status" value="1"/>
</dbReference>
<dbReference type="EMBL" id="OCSU01000002">
    <property type="protein sequence ID" value="SOE82699.1"/>
    <property type="molecule type" value="Genomic_DNA"/>
</dbReference>
<dbReference type="InterPro" id="IPR029055">
    <property type="entry name" value="Ntn_hydrolases_N"/>
</dbReference>
<evidence type="ECO:0000313" key="4">
    <source>
        <dbReference type="Proteomes" id="UP000219522"/>
    </source>
</evidence>
<evidence type="ECO:0000256" key="1">
    <source>
        <dbReference type="ARBA" id="ARBA00022962"/>
    </source>
</evidence>
<accession>A0A7Z7IBB1</accession>
<dbReference type="PROSITE" id="PS51278">
    <property type="entry name" value="GATASE_TYPE_2"/>
    <property type="match status" value="1"/>
</dbReference>
<dbReference type="InterPro" id="IPR017932">
    <property type="entry name" value="GATase_2_dom"/>
</dbReference>
<protein>
    <submittedName>
        <fullName evidence="3">Glutamine amidotransferase</fullName>
    </submittedName>
</protein>
<reference evidence="3 4" key="1">
    <citation type="submission" date="2017-09" db="EMBL/GenBank/DDBJ databases">
        <authorList>
            <person name="Varghese N."/>
            <person name="Submissions S."/>
        </authorList>
    </citation>
    <scope>NUCLEOTIDE SEQUENCE [LARGE SCALE GENOMIC DNA]</scope>
    <source>
        <strain evidence="3 4">OK806</strain>
    </source>
</reference>
<proteinExistence type="predicted"/>
<dbReference type="PANTHER" id="PTHR42824:SF1">
    <property type="entry name" value="GLUTAMINE AMIDOTRANSFERASE YAFJ-RELATED"/>
    <property type="match status" value="1"/>
</dbReference>
<keyword evidence="1 3" id="KW-0315">Glutamine amidotransferase</keyword>